<organism evidence="14 15">
    <name type="scientific">Clunio marinus</name>
    <dbReference type="NCBI Taxonomy" id="568069"/>
    <lineage>
        <taxon>Eukaryota</taxon>
        <taxon>Metazoa</taxon>
        <taxon>Ecdysozoa</taxon>
        <taxon>Arthropoda</taxon>
        <taxon>Hexapoda</taxon>
        <taxon>Insecta</taxon>
        <taxon>Pterygota</taxon>
        <taxon>Neoptera</taxon>
        <taxon>Endopterygota</taxon>
        <taxon>Diptera</taxon>
        <taxon>Nematocera</taxon>
        <taxon>Chironomoidea</taxon>
        <taxon>Chironomidae</taxon>
        <taxon>Clunio</taxon>
    </lineage>
</organism>
<dbReference type="PANTHER" id="PTHR20963">
    <property type="entry name" value="MULTIPLE INOSITOL POLYPHOSPHATE PHOSPHATASE-RELATED"/>
    <property type="match status" value="1"/>
</dbReference>
<comment type="catalytic activity">
    <reaction evidence="12">
        <text>1D-myo-inositol hexakisphosphate + H2O = 1D-myo-inositol 1,2,4,5,6-pentakisphosphate + phosphate</text>
        <dbReference type="Rhea" id="RHEA:16989"/>
        <dbReference type="ChEBI" id="CHEBI:15377"/>
        <dbReference type="ChEBI" id="CHEBI:43474"/>
        <dbReference type="ChEBI" id="CHEBI:57798"/>
        <dbReference type="ChEBI" id="CHEBI:58130"/>
        <dbReference type="EC" id="3.1.3.62"/>
    </reaction>
    <physiologicalReaction direction="left-to-right" evidence="12">
        <dbReference type="Rhea" id="RHEA:16990"/>
    </physiologicalReaction>
</comment>
<keyword evidence="6" id="KW-0732">Signal</keyword>
<comment type="similarity">
    <text evidence="2">Belongs to the histidine acid phosphatase family. MINPP1 subfamily.</text>
</comment>
<dbReference type="SUPFAM" id="SSF53254">
    <property type="entry name" value="Phosphoglycerate mutase-like"/>
    <property type="match status" value="1"/>
</dbReference>
<protein>
    <recommendedName>
        <fullName evidence="5">Multiple inositol polyphosphate phosphatase 1</fullName>
        <ecNumber evidence="4">3.1.3.62</ecNumber>
        <ecNumber evidence="3">3.1.3.80</ecNumber>
    </recommendedName>
    <alternativeName>
        <fullName evidence="9">2,3-bisphosphoglycerate 3-phosphatase</fullName>
    </alternativeName>
</protein>
<evidence type="ECO:0000313" key="14">
    <source>
        <dbReference type="EMBL" id="CRK95781.1"/>
    </source>
</evidence>
<evidence type="ECO:0000256" key="7">
    <source>
        <dbReference type="ARBA" id="ARBA00022801"/>
    </source>
</evidence>
<evidence type="ECO:0000256" key="10">
    <source>
        <dbReference type="ARBA" id="ARBA00043668"/>
    </source>
</evidence>
<evidence type="ECO:0000256" key="1">
    <source>
        <dbReference type="ARBA" id="ARBA00004370"/>
    </source>
</evidence>
<evidence type="ECO:0000256" key="2">
    <source>
        <dbReference type="ARBA" id="ARBA00008422"/>
    </source>
</evidence>
<evidence type="ECO:0000256" key="3">
    <source>
        <dbReference type="ARBA" id="ARBA00012976"/>
    </source>
</evidence>
<comment type="catalytic activity">
    <reaction evidence="13">
        <text>(2R)-2,3-bisphosphoglycerate + H2O = (2R)-2-phosphoglycerate + phosphate</text>
        <dbReference type="Rhea" id="RHEA:27381"/>
        <dbReference type="ChEBI" id="CHEBI:15377"/>
        <dbReference type="ChEBI" id="CHEBI:43474"/>
        <dbReference type="ChEBI" id="CHEBI:58248"/>
        <dbReference type="ChEBI" id="CHEBI:58289"/>
        <dbReference type="EC" id="3.1.3.80"/>
    </reaction>
    <physiologicalReaction direction="left-to-right" evidence="13">
        <dbReference type="Rhea" id="RHEA:27382"/>
    </physiologicalReaction>
</comment>
<comment type="catalytic activity">
    <reaction evidence="11">
        <text>1D-myo-inositol 1,2,4,5,6-pentakisphosphate + H2O = 1D-myo-inositol 1,2,5,6-tetrakisphosphate + phosphate</text>
        <dbReference type="Rhea" id="RHEA:77115"/>
        <dbReference type="ChEBI" id="CHEBI:15377"/>
        <dbReference type="ChEBI" id="CHEBI:43474"/>
        <dbReference type="ChEBI" id="CHEBI:57798"/>
        <dbReference type="ChEBI" id="CHEBI:195535"/>
        <dbReference type="EC" id="3.1.3.62"/>
    </reaction>
    <physiologicalReaction direction="left-to-right" evidence="11">
        <dbReference type="Rhea" id="RHEA:77116"/>
    </physiologicalReaction>
</comment>
<dbReference type="InterPro" id="IPR029033">
    <property type="entry name" value="His_PPase_superfam"/>
</dbReference>
<evidence type="ECO:0000256" key="13">
    <source>
        <dbReference type="ARBA" id="ARBA00043832"/>
    </source>
</evidence>
<keyword evidence="15" id="KW-1185">Reference proteome</keyword>
<dbReference type="STRING" id="568069.A0A1J1I661"/>
<sequence>MLNQVNDKAGLLGSERLTARQTRTLWEICNFEQLWSSTTPAPFCGLFSPHNNLMLEYFEDLDYFYNTGYGGPRRLFENMNCLLIQDLLGFLDTSDQTENVRIYSTHSTAFQLFMVTLGLFDGDVPLTAANFNIQANRQWRSSFITPMATNLAAIRYKYLIKKFCPGGNDEVLFLMNEKPFLIPGCQSNGLCNVNVIRQRSSRFIGANCATFACSNN</sequence>
<dbReference type="CDD" id="cd07061">
    <property type="entry name" value="HP_HAP_like"/>
    <property type="match status" value="1"/>
</dbReference>
<dbReference type="EC" id="3.1.3.80" evidence="3"/>
<dbReference type="GO" id="GO:0034417">
    <property type="term" value="F:bisphosphoglycerate 3-phosphatase activity"/>
    <property type="evidence" value="ECO:0007669"/>
    <property type="project" value="UniProtKB-EC"/>
</dbReference>
<dbReference type="OrthoDB" id="6509975at2759"/>
<dbReference type="Gene3D" id="3.40.50.1240">
    <property type="entry name" value="Phosphoglycerate mutase-like"/>
    <property type="match status" value="1"/>
</dbReference>
<dbReference type="GO" id="GO:0052745">
    <property type="term" value="F:inositol phosphate phosphatase activity"/>
    <property type="evidence" value="ECO:0007669"/>
    <property type="project" value="TreeGrafter"/>
</dbReference>
<comment type="subcellular location">
    <subcellularLocation>
        <location evidence="1">Membrane</location>
    </subcellularLocation>
</comment>
<name>A0A1J1I661_9DIPT</name>
<dbReference type="InterPro" id="IPR000560">
    <property type="entry name" value="His_Pase_clade-2"/>
</dbReference>
<keyword evidence="8" id="KW-0472">Membrane</keyword>
<dbReference type="GO" id="GO:0016020">
    <property type="term" value="C:membrane"/>
    <property type="evidence" value="ECO:0007669"/>
    <property type="project" value="UniProtKB-SubCell"/>
</dbReference>
<gene>
    <name evidence="14" type="ORF">CLUMA_CG009238</name>
</gene>
<evidence type="ECO:0000256" key="4">
    <source>
        <dbReference type="ARBA" id="ARBA00013040"/>
    </source>
</evidence>
<reference evidence="14 15" key="1">
    <citation type="submission" date="2015-04" db="EMBL/GenBank/DDBJ databases">
        <authorList>
            <person name="Syromyatnikov M.Y."/>
            <person name="Popov V.N."/>
        </authorList>
    </citation>
    <scope>NUCLEOTIDE SEQUENCE [LARGE SCALE GENOMIC DNA]</scope>
</reference>
<evidence type="ECO:0000256" key="9">
    <source>
        <dbReference type="ARBA" id="ARBA00031642"/>
    </source>
</evidence>
<dbReference type="EC" id="3.1.3.62" evidence="4"/>
<evidence type="ECO:0000256" key="12">
    <source>
        <dbReference type="ARBA" id="ARBA00043691"/>
    </source>
</evidence>
<comment type="catalytic activity">
    <reaction evidence="10">
        <text>1D-myo-inositol 1,2,5,6-tetrakisphosphate + H2O = 1D-myo-inositol 1,2,6-trisphosphate + phosphate</text>
        <dbReference type="Rhea" id="RHEA:77119"/>
        <dbReference type="ChEBI" id="CHEBI:15377"/>
        <dbReference type="ChEBI" id="CHEBI:43474"/>
        <dbReference type="ChEBI" id="CHEBI:195535"/>
        <dbReference type="ChEBI" id="CHEBI:195537"/>
        <dbReference type="EC" id="3.1.3.62"/>
    </reaction>
    <physiologicalReaction direction="left-to-right" evidence="10">
        <dbReference type="Rhea" id="RHEA:77120"/>
    </physiologicalReaction>
</comment>
<dbReference type="AlphaFoldDB" id="A0A1J1I661"/>
<accession>A0A1J1I661</accession>
<proteinExistence type="inferred from homology"/>
<evidence type="ECO:0000256" key="11">
    <source>
        <dbReference type="ARBA" id="ARBA00043671"/>
    </source>
</evidence>
<dbReference type="EMBL" id="CVRI01000042">
    <property type="protein sequence ID" value="CRK95781.1"/>
    <property type="molecule type" value="Genomic_DNA"/>
</dbReference>
<dbReference type="GO" id="GO:0003993">
    <property type="term" value="F:acid phosphatase activity"/>
    <property type="evidence" value="ECO:0007669"/>
    <property type="project" value="TreeGrafter"/>
</dbReference>
<evidence type="ECO:0000256" key="6">
    <source>
        <dbReference type="ARBA" id="ARBA00022729"/>
    </source>
</evidence>
<dbReference type="Proteomes" id="UP000183832">
    <property type="component" value="Unassembled WGS sequence"/>
</dbReference>
<evidence type="ECO:0000256" key="5">
    <source>
        <dbReference type="ARBA" id="ARBA00018097"/>
    </source>
</evidence>
<dbReference type="Pfam" id="PF00328">
    <property type="entry name" value="His_Phos_2"/>
    <property type="match status" value="1"/>
</dbReference>
<evidence type="ECO:0000313" key="15">
    <source>
        <dbReference type="Proteomes" id="UP000183832"/>
    </source>
</evidence>
<keyword evidence="7" id="KW-0378">Hydrolase</keyword>
<evidence type="ECO:0000256" key="8">
    <source>
        <dbReference type="ARBA" id="ARBA00023136"/>
    </source>
</evidence>
<dbReference type="PANTHER" id="PTHR20963:SF8">
    <property type="entry name" value="MULTIPLE INOSITOL POLYPHOSPHATE PHOSPHATASE 1"/>
    <property type="match status" value="1"/>
</dbReference>